<dbReference type="AlphaFoldDB" id="A0AAD4M8Z7"/>
<protein>
    <submittedName>
        <fullName evidence="2">Uncharacterized protein</fullName>
    </submittedName>
</protein>
<proteinExistence type="predicted"/>
<feature type="compositionally biased region" description="Basic and acidic residues" evidence="1">
    <location>
        <begin position="1"/>
        <end position="12"/>
    </location>
</feature>
<feature type="compositionally biased region" description="Polar residues" evidence="1">
    <location>
        <begin position="25"/>
        <end position="42"/>
    </location>
</feature>
<comment type="caution">
    <text evidence="2">The sequence shown here is derived from an EMBL/GenBank/DDBJ whole genome shotgun (WGS) entry which is preliminary data.</text>
</comment>
<name>A0AAD4M8Z7_9AGAM</name>
<sequence>MIEPDERLDGENISRPPIPLRRVNPCTSTSAQRQPLRPSTSGALPFFSGTGHVV</sequence>
<dbReference type="Proteomes" id="UP001203297">
    <property type="component" value="Unassembled WGS sequence"/>
</dbReference>
<evidence type="ECO:0000313" key="3">
    <source>
        <dbReference type="Proteomes" id="UP001203297"/>
    </source>
</evidence>
<dbReference type="EMBL" id="WTXG01000004">
    <property type="protein sequence ID" value="KAI0306026.1"/>
    <property type="molecule type" value="Genomic_DNA"/>
</dbReference>
<organism evidence="2 3">
    <name type="scientific">Multifurca ochricompacta</name>
    <dbReference type="NCBI Taxonomy" id="376703"/>
    <lineage>
        <taxon>Eukaryota</taxon>
        <taxon>Fungi</taxon>
        <taxon>Dikarya</taxon>
        <taxon>Basidiomycota</taxon>
        <taxon>Agaricomycotina</taxon>
        <taxon>Agaricomycetes</taxon>
        <taxon>Russulales</taxon>
        <taxon>Russulaceae</taxon>
        <taxon>Multifurca</taxon>
    </lineage>
</organism>
<accession>A0AAD4M8Z7</accession>
<gene>
    <name evidence="2" type="ORF">B0F90DRAFT_1695439</name>
</gene>
<feature type="region of interest" description="Disordered" evidence="1">
    <location>
        <begin position="1"/>
        <end position="54"/>
    </location>
</feature>
<evidence type="ECO:0000256" key="1">
    <source>
        <dbReference type="SAM" id="MobiDB-lite"/>
    </source>
</evidence>
<reference evidence="2" key="1">
    <citation type="journal article" date="2022" name="New Phytol.">
        <title>Evolutionary transition to the ectomycorrhizal habit in the genomes of a hyperdiverse lineage of mushroom-forming fungi.</title>
        <authorList>
            <person name="Looney B."/>
            <person name="Miyauchi S."/>
            <person name="Morin E."/>
            <person name="Drula E."/>
            <person name="Courty P.E."/>
            <person name="Kohler A."/>
            <person name="Kuo A."/>
            <person name="LaButti K."/>
            <person name="Pangilinan J."/>
            <person name="Lipzen A."/>
            <person name="Riley R."/>
            <person name="Andreopoulos W."/>
            <person name="He G."/>
            <person name="Johnson J."/>
            <person name="Nolan M."/>
            <person name="Tritt A."/>
            <person name="Barry K.W."/>
            <person name="Grigoriev I.V."/>
            <person name="Nagy L.G."/>
            <person name="Hibbett D."/>
            <person name="Henrissat B."/>
            <person name="Matheny P.B."/>
            <person name="Labbe J."/>
            <person name="Martin F.M."/>
        </authorList>
    </citation>
    <scope>NUCLEOTIDE SEQUENCE</scope>
    <source>
        <strain evidence="2">BPL690</strain>
    </source>
</reference>
<evidence type="ECO:0000313" key="2">
    <source>
        <dbReference type="EMBL" id="KAI0306026.1"/>
    </source>
</evidence>
<keyword evidence="3" id="KW-1185">Reference proteome</keyword>